<reference evidence="1" key="1">
    <citation type="submission" date="2018-04" db="EMBL/GenBank/DDBJ databases">
        <title>Transcriptome of Schizaphis graminum biotype I.</title>
        <authorList>
            <person name="Scully E.D."/>
            <person name="Geib S.M."/>
            <person name="Palmer N.A."/>
            <person name="Koch K."/>
            <person name="Bradshaw J."/>
            <person name="Heng-Moss T."/>
            <person name="Sarath G."/>
        </authorList>
    </citation>
    <scope>NUCLEOTIDE SEQUENCE</scope>
</reference>
<sequence length="191" mass="21706">MIKMAEKPTKDWTLFPVKVIEEYFTYEQATIREKEIFIQASESDRSLGRGKRKRKMKFKKNENLNDDLDESDSSAVQTPIKIVTDTENQKGICVPFMQNTLSNNIISDAMEVLNYTSSNMNIQPDVSVATTSHNIDTQYGKEQLYAGLTLDNNSNDKILSSSVDNKSNIDVNIVNSSAFELYSQKKIIPIY</sequence>
<dbReference type="AlphaFoldDB" id="A0A2S2P4V2"/>
<gene>
    <name evidence="1" type="ORF">g.6384</name>
</gene>
<organism evidence="1">
    <name type="scientific">Schizaphis graminum</name>
    <name type="common">Green bug aphid</name>
    <dbReference type="NCBI Taxonomy" id="13262"/>
    <lineage>
        <taxon>Eukaryota</taxon>
        <taxon>Metazoa</taxon>
        <taxon>Ecdysozoa</taxon>
        <taxon>Arthropoda</taxon>
        <taxon>Hexapoda</taxon>
        <taxon>Insecta</taxon>
        <taxon>Pterygota</taxon>
        <taxon>Neoptera</taxon>
        <taxon>Paraneoptera</taxon>
        <taxon>Hemiptera</taxon>
        <taxon>Sternorrhyncha</taxon>
        <taxon>Aphidomorpha</taxon>
        <taxon>Aphidoidea</taxon>
        <taxon>Aphididae</taxon>
        <taxon>Aphidini</taxon>
        <taxon>Schizaphis</taxon>
    </lineage>
</organism>
<evidence type="ECO:0000313" key="1">
    <source>
        <dbReference type="EMBL" id="MBY24460.1"/>
    </source>
</evidence>
<dbReference type="EMBL" id="GGMR01011841">
    <property type="protein sequence ID" value="MBY24460.1"/>
    <property type="molecule type" value="Transcribed_RNA"/>
</dbReference>
<proteinExistence type="predicted"/>
<protein>
    <submittedName>
        <fullName evidence="1">Uncharacterized protein</fullName>
    </submittedName>
</protein>
<accession>A0A2S2P4V2</accession>
<name>A0A2S2P4V2_SCHGA</name>